<dbReference type="RefSeq" id="WP_046922170.1">
    <property type="nucleotide sequence ID" value="NZ_AYYL01000014.1"/>
</dbReference>
<dbReference type="EMBL" id="FOPI01000018">
    <property type="protein sequence ID" value="SFG41570.1"/>
    <property type="molecule type" value="Genomic_DNA"/>
</dbReference>
<protein>
    <submittedName>
        <fullName evidence="1">Uncharacterized protein</fullName>
    </submittedName>
</protein>
<gene>
    <name evidence="1" type="ORF">SAMN02910432_01278</name>
</gene>
<dbReference type="OrthoDB" id="2294517at2"/>
<organism evidence="1 2">
    <name type="scientific">Ligilactobacillus ruminis DSM 20403 = NBRC 102161</name>
    <dbReference type="NCBI Taxonomy" id="1423798"/>
    <lineage>
        <taxon>Bacteria</taxon>
        <taxon>Bacillati</taxon>
        <taxon>Bacillota</taxon>
        <taxon>Bacilli</taxon>
        <taxon>Lactobacillales</taxon>
        <taxon>Lactobacillaceae</taxon>
        <taxon>Ligilactobacillus</taxon>
    </lineage>
</organism>
<reference evidence="2" key="1">
    <citation type="submission" date="2016-10" db="EMBL/GenBank/DDBJ databases">
        <authorList>
            <person name="Varghese N."/>
            <person name="Submissions S."/>
        </authorList>
    </citation>
    <scope>NUCLEOTIDE SEQUENCE [LARGE SCALE GENOMIC DNA]</scope>
    <source>
        <strain evidence="2">DSM 20403</strain>
    </source>
</reference>
<name>A0A1I2RM91_9LACO</name>
<evidence type="ECO:0000313" key="2">
    <source>
        <dbReference type="Proteomes" id="UP000182635"/>
    </source>
</evidence>
<accession>A0A1I2RM91</accession>
<sequence length="163" mass="18596">MDTNEVHTLINALKSIVDENNGIITIPDYGTYGILNLKGTNYNFYFDLNRQGHRSPKCTFQLRETKHKSDVLLRVDLFGRPHINPIGNYKYSGQEIPCPHIHLADYKDFGISVAIPLSDPLASIKLGKSGTDDLVDCLKKVLHRINAANYKYFRYNENKNLEI</sequence>
<proteinExistence type="predicted"/>
<dbReference type="Pfam" id="PF22398">
    <property type="entry name" value="DUF6978"/>
    <property type="match status" value="1"/>
</dbReference>
<evidence type="ECO:0000313" key="1">
    <source>
        <dbReference type="EMBL" id="SFG41570.1"/>
    </source>
</evidence>
<dbReference type="AlphaFoldDB" id="A0A1I2RM91"/>
<dbReference type="Proteomes" id="UP000182635">
    <property type="component" value="Unassembled WGS sequence"/>
</dbReference>
<dbReference type="InterPro" id="IPR053916">
    <property type="entry name" value="DUF6978"/>
</dbReference>